<evidence type="ECO:0000256" key="1">
    <source>
        <dbReference type="SAM" id="SignalP"/>
    </source>
</evidence>
<organism evidence="2 3">
    <name type="scientific">Sinobacterium norvegicum</name>
    <dbReference type="NCBI Taxonomy" id="1641715"/>
    <lineage>
        <taxon>Bacteria</taxon>
        <taxon>Pseudomonadati</taxon>
        <taxon>Pseudomonadota</taxon>
        <taxon>Gammaproteobacteria</taxon>
        <taxon>Cellvibrionales</taxon>
        <taxon>Spongiibacteraceae</taxon>
        <taxon>Sinobacterium</taxon>
    </lineage>
</organism>
<evidence type="ECO:0000313" key="3">
    <source>
        <dbReference type="Proteomes" id="UP000838100"/>
    </source>
</evidence>
<feature type="signal peptide" evidence="1">
    <location>
        <begin position="1"/>
        <end position="21"/>
    </location>
</feature>
<keyword evidence="3" id="KW-1185">Reference proteome</keyword>
<keyword evidence="1" id="KW-0732">Signal</keyword>
<dbReference type="EMBL" id="CAKLPX010000001">
    <property type="protein sequence ID" value="CAH0991291.1"/>
    <property type="molecule type" value="Genomic_DNA"/>
</dbReference>
<accession>A0ABM9ADK9</accession>
<feature type="chain" id="PRO_5046175711" description="Outer membrane protein beta-barrel domain-containing protein" evidence="1">
    <location>
        <begin position="22"/>
        <end position="231"/>
    </location>
</feature>
<reference evidence="2" key="1">
    <citation type="submission" date="2021-12" db="EMBL/GenBank/DDBJ databases">
        <authorList>
            <person name="Rodrigo-Torres L."/>
            <person name="Arahal R. D."/>
            <person name="Lucena T."/>
        </authorList>
    </citation>
    <scope>NUCLEOTIDE SEQUENCE</scope>
    <source>
        <strain evidence="2">CECT 8267</strain>
    </source>
</reference>
<protein>
    <recommendedName>
        <fullName evidence="4">Outer membrane protein beta-barrel domain-containing protein</fullName>
    </recommendedName>
</protein>
<dbReference type="Proteomes" id="UP000838100">
    <property type="component" value="Unassembled WGS sequence"/>
</dbReference>
<dbReference type="RefSeq" id="WP_237443945.1">
    <property type="nucleotide sequence ID" value="NZ_CAKLPX010000001.1"/>
</dbReference>
<proteinExistence type="predicted"/>
<name>A0ABM9ADK9_9GAMM</name>
<gene>
    <name evidence="2" type="ORF">SIN8267_01393</name>
</gene>
<evidence type="ECO:0008006" key="4">
    <source>
        <dbReference type="Google" id="ProtNLM"/>
    </source>
</evidence>
<evidence type="ECO:0000313" key="2">
    <source>
        <dbReference type="EMBL" id="CAH0991291.1"/>
    </source>
</evidence>
<comment type="caution">
    <text evidence="2">The sequence shown here is derived from an EMBL/GenBank/DDBJ whole genome shotgun (WGS) entry which is preliminary data.</text>
</comment>
<sequence>MNSIAPCCFTAALLASVSAVAEPTIEYGFIQLGQLQLNDSETTVFDGSQSYSGELDDLPFINAGVQKILGGETFRYGYEGGALVSWQNDDISYAAKSDSSGGTLKIKVNNELFMFGTFLGVLGDIKLSEYARIHVSTGPMLAVASVAQEQQEDPENLPESQNGTIIIDGSKREFGFGYGWYAGAGIAVLPVKNTEIGLAVRQQALRFSFSDDIYHDNYDGTIISLSIGYKM</sequence>